<evidence type="ECO:0000313" key="13">
    <source>
        <dbReference type="EMBL" id="AGB38391.1"/>
    </source>
</evidence>
<keyword evidence="7" id="KW-0186">Copper</keyword>
<dbReference type="eggNOG" id="arCOG05392">
    <property type="taxonomic scope" value="Archaea"/>
</dbReference>
<dbReference type="Proteomes" id="UP000010878">
    <property type="component" value="Chromosome"/>
</dbReference>
<feature type="transmembrane region" description="Helical" evidence="10">
    <location>
        <begin position="318"/>
        <end position="339"/>
    </location>
</feature>
<evidence type="ECO:0000256" key="5">
    <source>
        <dbReference type="ARBA" id="ARBA00022729"/>
    </source>
</evidence>
<dbReference type="Pfam" id="PF04234">
    <property type="entry name" value="CopC"/>
    <property type="match status" value="1"/>
</dbReference>
<feature type="transmembrane region" description="Helical" evidence="10">
    <location>
        <begin position="645"/>
        <end position="664"/>
    </location>
</feature>
<keyword evidence="2" id="KW-1003">Cell membrane</keyword>
<evidence type="ECO:0000259" key="11">
    <source>
        <dbReference type="Pfam" id="PF04234"/>
    </source>
</evidence>
<evidence type="ECO:0000256" key="1">
    <source>
        <dbReference type="ARBA" id="ARBA00004651"/>
    </source>
</evidence>
<dbReference type="GO" id="GO:0006825">
    <property type="term" value="P:copper ion transport"/>
    <property type="evidence" value="ECO:0007669"/>
    <property type="project" value="InterPro"/>
</dbReference>
<evidence type="ECO:0000256" key="9">
    <source>
        <dbReference type="SAM" id="MobiDB-lite"/>
    </source>
</evidence>
<dbReference type="InterPro" id="IPR008457">
    <property type="entry name" value="Cu-R_CopD_dom"/>
</dbReference>
<dbReference type="GO" id="GO:0005886">
    <property type="term" value="C:plasma membrane"/>
    <property type="evidence" value="ECO:0007669"/>
    <property type="project" value="UniProtKB-SubCell"/>
</dbReference>
<dbReference type="KEGG" id="nou:Natoc_2629"/>
<feature type="transmembrane region" description="Helical" evidence="10">
    <location>
        <begin position="169"/>
        <end position="190"/>
    </location>
</feature>
<dbReference type="STRING" id="694430.Natoc_2629"/>
<feature type="transmembrane region" description="Helical" evidence="10">
    <location>
        <begin position="360"/>
        <end position="379"/>
    </location>
</feature>
<feature type="domain" description="Copper resistance protein D" evidence="12">
    <location>
        <begin position="353"/>
        <end position="471"/>
    </location>
</feature>
<keyword evidence="14" id="KW-1185">Reference proteome</keyword>
<accession>L0K074</accession>
<feature type="transmembrane region" description="Helical" evidence="10">
    <location>
        <begin position="249"/>
        <end position="269"/>
    </location>
</feature>
<dbReference type="InterPro" id="IPR006311">
    <property type="entry name" value="TAT_signal"/>
</dbReference>
<keyword evidence="8 10" id="KW-0472">Membrane</keyword>
<keyword evidence="6 10" id="KW-1133">Transmembrane helix</keyword>
<feature type="transmembrane region" description="Helical" evidence="10">
    <location>
        <begin position="391"/>
        <end position="410"/>
    </location>
</feature>
<evidence type="ECO:0000259" key="12">
    <source>
        <dbReference type="Pfam" id="PF05425"/>
    </source>
</evidence>
<dbReference type="AlphaFoldDB" id="L0K074"/>
<evidence type="ECO:0000256" key="4">
    <source>
        <dbReference type="ARBA" id="ARBA00022723"/>
    </source>
</evidence>
<organism evidence="13 14">
    <name type="scientific">Natronococcus occultus SP4</name>
    <dbReference type="NCBI Taxonomy" id="694430"/>
    <lineage>
        <taxon>Archaea</taxon>
        <taxon>Methanobacteriati</taxon>
        <taxon>Methanobacteriota</taxon>
        <taxon>Stenosarchaea group</taxon>
        <taxon>Halobacteria</taxon>
        <taxon>Halobacteriales</taxon>
        <taxon>Natrialbaceae</taxon>
        <taxon>Natronococcus</taxon>
    </lineage>
</organism>
<evidence type="ECO:0000256" key="3">
    <source>
        <dbReference type="ARBA" id="ARBA00022692"/>
    </source>
</evidence>
<dbReference type="Gene3D" id="2.60.40.1220">
    <property type="match status" value="1"/>
</dbReference>
<feature type="transmembrane region" description="Helical" evidence="10">
    <location>
        <begin position="211"/>
        <end position="229"/>
    </location>
</feature>
<dbReference type="eggNOG" id="arCOG01005">
    <property type="taxonomic scope" value="Archaea"/>
</dbReference>
<proteinExistence type="predicted"/>
<sequence>MPSNSPFARRDSHTRRSLVAAILACLVVVGIAIALVATPVAAHAYLSESDPANGEQLETLPEEVTLTFSGDGVVTADISVEGPEGEDVAGEPEIDPDDSQIVRVPIEDADGDGMYTVDWEVLADDGHTTSGSFFFAVGDEPLDRDAVLEAQDGDETDESIPPIEAGAKGLLLVGIAGLLGVPAAAAVAAGPVFARTDASPRERLQRRVTRLLIVAATLAVVGAVVLGLARSTSLGPLSIGTLGEFIETPLGQAWIVQLLVAAVVVGIAAWATRGLGRRPSLAGAFVGGLGLAGAVAWTSHSATAIDRLQGTVVDVVHIVGAGLWVGGLAVLALAVVPAARAAPSADRSWLVAATIRRFSVLAIAGVTLVAATGFVLASWHVPTADGLTETTYGLVLVAKLALIALALALAGRTRFVLLGRLAPSAGDAGTSSRPTATDGGEVDDGSLRSIVRTVRLELAVLVAVLLLSGLLTSAPTAAVAGADDGPVEATIEREYDDGVLEIAAVPAADESDEDEPLPLEADEPVVFEVTFLADGDPAESEQPVRLLASGEDGTELEVELEATDDGSYATVQPLPEDGHWELRVTGAPDGAYVSEWIDATVVGDETHDHDDGTGHEDGEHDHGEEHASHEDGEHDHGDEESPLTVLLQFGAAAVAIVGTVAVVLEGIRVRDRDP</sequence>
<evidence type="ECO:0000256" key="8">
    <source>
        <dbReference type="ARBA" id="ARBA00023136"/>
    </source>
</evidence>
<evidence type="ECO:0000256" key="7">
    <source>
        <dbReference type="ARBA" id="ARBA00023008"/>
    </source>
</evidence>
<dbReference type="GO" id="GO:0005507">
    <property type="term" value="F:copper ion binding"/>
    <property type="evidence" value="ECO:0007669"/>
    <property type="project" value="InterPro"/>
</dbReference>
<feature type="domain" description="CopC" evidence="11">
    <location>
        <begin position="43"/>
        <end position="137"/>
    </location>
</feature>
<evidence type="ECO:0000256" key="2">
    <source>
        <dbReference type="ARBA" id="ARBA00022475"/>
    </source>
</evidence>
<dbReference type="GeneID" id="14404416"/>
<comment type="subcellular location">
    <subcellularLocation>
        <location evidence="1">Cell membrane</location>
        <topology evidence="1">Multi-pass membrane protein</topology>
    </subcellularLocation>
</comment>
<reference evidence="13 14" key="1">
    <citation type="submission" date="2012-11" db="EMBL/GenBank/DDBJ databases">
        <title>FINISHED of Natronococcus occultus SP4, DSM 3396.</title>
        <authorList>
            <consortium name="DOE Joint Genome Institute"/>
            <person name="Eisen J."/>
            <person name="Huntemann M."/>
            <person name="Wei C.-L."/>
            <person name="Han J."/>
            <person name="Detter J.C."/>
            <person name="Han C."/>
            <person name="Tapia R."/>
            <person name="Chen A."/>
            <person name="Kyrpides N."/>
            <person name="Mavromatis K."/>
            <person name="Markowitz V."/>
            <person name="Szeto E."/>
            <person name="Ivanova N."/>
            <person name="Mikhailova N."/>
            <person name="Ovchinnikova G."/>
            <person name="Pagani I."/>
            <person name="Pati A."/>
            <person name="Goodwin L."/>
            <person name="Nordberg H.P."/>
            <person name="Cantor M.N."/>
            <person name="Hua S.X."/>
            <person name="Woyke T."/>
            <person name="Eisen J."/>
            <person name="Klenk H.-P."/>
            <person name="Klenk H.-P."/>
        </authorList>
    </citation>
    <scope>NUCLEOTIDE SEQUENCE [LARGE SCALE GENOMIC DNA]</scope>
    <source>
        <strain evidence="13 14">SP4</strain>
    </source>
</reference>
<feature type="region of interest" description="Disordered" evidence="9">
    <location>
        <begin position="604"/>
        <end position="641"/>
    </location>
</feature>
<dbReference type="EMBL" id="CP003929">
    <property type="protein sequence ID" value="AGB38391.1"/>
    <property type="molecule type" value="Genomic_DNA"/>
</dbReference>
<dbReference type="InterPro" id="IPR007348">
    <property type="entry name" value="CopC_dom"/>
</dbReference>
<dbReference type="InterPro" id="IPR032694">
    <property type="entry name" value="CopC/D"/>
</dbReference>
<dbReference type="PROSITE" id="PS51318">
    <property type="entry name" value="TAT"/>
    <property type="match status" value="1"/>
</dbReference>
<feature type="compositionally biased region" description="Basic and acidic residues" evidence="9">
    <location>
        <begin position="604"/>
        <end position="639"/>
    </location>
</feature>
<dbReference type="PANTHER" id="PTHR34820:SF4">
    <property type="entry name" value="INNER MEMBRANE PROTEIN YEBZ"/>
    <property type="match status" value="1"/>
</dbReference>
<name>L0K074_9EURY</name>
<dbReference type="PANTHER" id="PTHR34820">
    <property type="entry name" value="INNER MEMBRANE PROTEIN YEBZ"/>
    <property type="match status" value="1"/>
</dbReference>
<evidence type="ECO:0000256" key="6">
    <source>
        <dbReference type="ARBA" id="ARBA00022989"/>
    </source>
</evidence>
<dbReference type="InterPro" id="IPR014755">
    <property type="entry name" value="Cu-Rt/internalin_Ig-like"/>
</dbReference>
<evidence type="ECO:0000256" key="10">
    <source>
        <dbReference type="SAM" id="Phobius"/>
    </source>
</evidence>
<dbReference type="HOGENOM" id="CLU_414274_0_0_2"/>
<feature type="transmembrane region" description="Helical" evidence="10">
    <location>
        <begin position="281"/>
        <end position="298"/>
    </location>
</feature>
<keyword evidence="5" id="KW-0732">Signal</keyword>
<dbReference type="GO" id="GO:0046688">
    <property type="term" value="P:response to copper ion"/>
    <property type="evidence" value="ECO:0007669"/>
    <property type="project" value="InterPro"/>
</dbReference>
<dbReference type="Pfam" id="PF05425">
    <property type="entry name" value="CopD"/>
    <property type="match status" value="1"/>
</dbReference>
<dbReference type="InterPro" id="IPR014756">
    <property type="entry name" value="Ig_E-set"/>
</dbReference>
<dbReference type="OrthoDB" id="206320at2157"/>
<evidence type="ECO:0000313" key="14">
    <source>
        <dbReference type="Proteomes" id="UP000010878"/>
    </source>
</evidence>
<feature type="transmembrane region" description="Helical" evidence="10">
    <location>
        <begin position="458"/>
        <end position="480"/>
    </location>
</feature>
<dbReference type="SUPFAM" id="SSF81296">
    <property type="entry name" value="E set domains"/>
    <property type="match status" value="1"/>
</dbReference>
<dbReference type="GO" id="GO:0042597">
    <property type="term" value="C:periplasmic space"/>
    <property type="evidence" value="ECO:0007669"/>
    <property type="project" value="InterPro"/>
</dbReference>
<gene>
    <name evidence="13" type="ORF">Natoc_2629</name>
</gene>
<protein>
    <submittedName>
        <fullName evidence="13">Putative copper export protein</fullName>
    </submittedName>
</protein>
<keyword evidence="4" id="KW-0479">Metal-binding</keyword>
<keyword evidence="3 10" id="KW-0812">Transmembrane</keyword>
<dbReference type="RefSeq" id="WP_015321831.1">
    <property type="nucleotide sequence ID" value="NC_019974.1"/>
</dbReference>